<keyword evidence="6" id="KW-0812">Transmembrane</keyword>
<dbReference type="Pfam" id="PF12693">
    <property type="entry name" value="GspL_C"/>
    <property type="match status" value="1"/>
</dbReference>
<evidence type="ECO:0000256" key="4">
    <source>
        <dbReference type="ARBA" id="ARBA00022475"/>
    </source>
</evidence>
<dbReference type="Proteomes" id="UP000772591">
    <property type="component" value="Unassembled WGS sequence"/>
</dbReference>
<dbReference type="Pfam" id="PF05134">
    <property type="entry name" value="T2SSL"/>
    <property type="match status" value="1"/>
</dbReference>
<dbReference type="CDD" id="cd24017">
    <property type="entry name" value="ASKHA_T2SSL_N"/>
    <property type="match status" value="1"/>
</dbReference>
<reference evidence="13 14" key="1">
    <citation type="journal article" date="2021" name="Int. J. Syst. Evol. Microbiol.">
        <title>Pseudomonas piscium sp. nov., Pseudomonas pisciculturae sp. nov., Pseudomonas mucoides sp. nov. and Pseudomonas neuropathica sp. nov. isolated from rainbow trout.</title>
        <authorList>
            <person name="Duman M."/>
            <person name="Mulet M."/>
            <person name="Altun S."/>
            <person name="Saticioglu I.B."/>
            <person name="Gomila M."/>
            <person name="Lalucat J."/>
            <person name="Garcia-Valdes E."/>
        </authorList>
    </citation>
    <scope>NUCLEOTIDE SEQUENCE [LARGE SCALE GENOMIC DNA]</scope>
    <source>
        <strain evidence="13 14">LMG 28632</strain>
    </source>
</reference>
<evidence type="ECO:0000256" key="6">
    <source>
        <dbReference type="ARBA" id="ARBA00022692"/>
    </source>
</evidence>
<feature type="domain" description="GspL periplasmic" evidence="12">
    <location>
        <begin position="227"/>
        <end position="378"/>
    </location>
</feature>
<dbReference type="SUPFAM" id="SSF53067">
    <property type="entry name" value="Actin-like ATPase domain"/>
    <property type="match status" value="1"/>
</dbReference>
<dbReference type="RefSeq" id="WP_205892799.1">
    <property type="nucleotide sequence ID" value="NZ_JADEVO010000015.1"/>
</dbReference>
<dbReference type="Gene3D" id="3.30.420.380">
    <property type="match status" value="1"/>
</dbReference>
<dbReference type="InterPro" id="IPR024230">
    <property type="entry name" value="GspL_cyto_dom"/>
</dbReference>
<comment type="caution">
    <text evidence="13">The sequence shown here is derived from an EMBL/GenBank/DDBJ whole genome shotgun (WGS) entry which is preliminary data.</text>
</comment>
<dbReference type="InterPro" id="IPR025691">
    <property type="entry name" value="GspL_pp_dom"/>
</dbReference>
<evidence type="ECO:0000256" key="1">
    <source>
        <dbReference type="ARBA" id="ARBA00004377"/>
    </source>
</evidence>
<evidence type="ECO:0000256" key="8">
    <source>
        <dbReference type="ARBA" id="ARBA00022989"/>
    </source>
</evidence>
<sequence length="380" mass="42018">MSHWLYLSPPADADAEWSLTWWKADAPAQHGTLAQAAAQLRGQPLSLLLPMEMASYHQVSVPARSGRWLRQALQSALEDQVVDDLDDLHLAHGPLRDKQHCALFAIDRERLRQCLATLAAQDLHPVRVHIDADCLPADQPCALGWDQRWLIGGAAPLRLALSDVELPALAPLLPGPLHWFGAQAPSGIDSEQWRAEDNPWARLSQGSANAIDLFQGAFARPGKRRWPWRTLAVVLIIGCAAQLVQTVGHRLLIEQRSAQLKQQNLALWQQRFPDDGPVIDLPRQLQAKLRQQGQGQAGMTRQLSQLAEQWAASSGALAVVHRLNYQQGEGWSLQVSAPDFADLQQLRERLVTQGLSVSAEASVRDSQGVSTRLKIKEQAL</sequence>
<accession>A0ABS3AIA3</accession>
<feature type="domain" description="GspL cytoplasmic actin-ATPase-like" evidence="11">
    <location>
        <begin position="11"/>
        <end position="219"/>
    </location>
</feature>
<keyword evidence="3 10" id="KW-0813">Transport</keyword>
<keyword evidence="5" id="KW-0997">Cell inner membrane</keyword>
<evidence type="ECO:0000313" key="14">
    <source>
        <dbReference type="Proteomes" id="UP000772591"/>
    </source>
</evidence>
<evidence type="ECO:0000256" key="3">
    <source>
        <dbReference type="ARBA" id="ARBA00022448"/>
    </source>
</evidence>
<evidence type="ECO:0000259" key="11">
    <source>
        <dbReference type="Pfam" id="PF05134"/>
    </source>
</evidence>
<evidence type="ECO:0000256" key="9">
    <source>
        <dbReference type="ARBA" id="ARBA00023136"/>
    </source>
</evidence>
<organism evidence="13 14">
    <name type="scientific">Pseudomonas gregormendelii</name>
    <dbReference type="NCBI Taxonomy" id="1628277"/>
    <lineage>
        <taxon>Bacteria</taxon>
        <taxon>Pseudomonadati</taxon>
        <taxon>Pseudomonadota</taxon>
        <taxon>Gammaproteobacteria</taxon>
        <taxon>Pseudomonadales</taxon>
        <taxon>Pseudomonadaceae</taxon>
        <taxon>Pseudomonas</taxon>
    </lineage>
</organism>
<keyword evidence="7 10" id="KW-0653">Protein transport</keyword>
<comment type="subcellular location">
    <subcellularLocation>
        <location evidence="1">Cell inner membrane</location>
        <topology evidence="1">Single-pass membrane protein</topology>
    </subcellularLocation>
</comment>
<evidence type="ECO:0000256" key="7">
    <source>
        <dbReference type="ARBA" id="ARBA00022927"/>
    </source>
</evidence>
<dbReference type="InterPro" id="IPR007812">
    <property type="entry name" value="T2SS_protein-GspL"/>
</dbReference>
<dbReference type="InterPro" id="IPR043129">
    <property type="entry name" value="ATPase_NBD"/>
</dbReference>
<evidence type="ECO:0000259" key="12">
    <source>
        <dbReference type="Pfam" id="PF12693"/>
    </source>
</evidence>
<keyword evidence="8" id="KW-1133">Transmembrane helix</keyword>
<proteinExistence type="inferred from homology"/>
<comment type="similarity">
    <text evidence="2 10">Belongs to the GSP L family.</text>
</comment>
<gene>
    <name evidence="13" type="ORF">IMW75_12850</name>
</gene>
<dbReference type="NCBIfam" id="TIGR01709">
    <property type="entry name" value="typeII_sec_gspL"/>
    <property type="match status" value="1"/>
</dbReference>
<dbReference type="Gene3D" id="3.30.1360.100">
    <property type="entry name" value="General secretion pathway protein M, EpsM"/>
    <property type="match status" value="1"/>
</dbReference>
<protein>
    <recommendedName>
        <fullName evidence="10">Type II secretion system protein L</fullName>
        <shortName evidence="10">T2SS protein L</shortName>
    </recommendedName>
</protein>
<comment type="function">
    <text evidence="10">Inner membrane component of the type II secretion system required for the energy-dependent secretion of extracellular factors such as proteases and toxins from the periplasm.</text>
</comment>
<name>A0ABS3AIA3_9PSED</name>
<keyword evidence="14" id="KW-1185">Reference proteome</keyword>
<evidence type="ECO:0000256" key="10">
    <source>
        <dbReference type="PIRNR" id="PIRNR015761"/>
    </source>
</evidence>
<evidence type="ECO:0000313" key="13">
    <source>
        <dbReference type="EMBL" id="MBN3966160.1"/>
    </source>
</evidence>
<keyword evidence="9" id="KW-0472">Membrane</keyword>
<dbReference type="PIRSF" id="PIRSF015761">
    <property type="entry name" value="Protein_L"/>
    <property type="match status" value="1"/>
</dbReference>
<evidence type="ECO:0000256" key="2">
    <source>
        <dbReference type="ARBA" id="ARBA00005318"/>
    </source>
</evidence>
<dbReference type="EMBL" id="JADEVO010000015">
    <property type="protein sequence ID" value="MBN3966160.1"/>
    <property type="molecule type" value="Genomic_DNA"/>
</dbReference>
<evidence type="ECO:0000256" key="5">
    <source>
        <dbReference type="ARBA" id="ARBA00022519"/>
    </source>
</evidence>
<keyword evidence="4" id="KW-1003">Cell membrane</keyword>